<accession>W4QS83</accession>
<protein>
    <submittedName>
        <fullName evidence="1">Uncharacterized protein</fullName>
    </submittedName>
</protein>
<dbReference type="RefSeq" id="WP_035664084.1">
    <property type="nucleotide sequence ID" value="NZ_BAUV01000012.1"/>
</dbReference>
<proteinExistence type="predicted"/>
<organism evidence="1 2">
    <name type="scientific">Halalkalibacter akibai (strain ATCC 43226 / DSM 21942 / CIP 109018 / JCM 9157 / 1139)</name>
    <name type="common">Bacillus akibai</name>
    <dbReference type="NCBI Taxonomy" id="1236973"/>
    <lineage>
        <taxon>Bacteria</taxon>
        <taxon>Bacillati</taxon>
        <taxon>Bacillota</taxon>
        <taxon>Bacilli</taxon>
        <taxon>Bacillales</taxon>
        <taxon>Bacillaceae</taxon>
        <taxon>Halalkalibacter</taxon>
    </lineage>
</organism>
<sequence>MHIFGNFYKYFCCGGIAEVYQLGAVADSDAPIQALLPILYCLEDTGALIDLKSTKLEHEKRR</sequence>
<dbReference type="Proteomes" id="UP000018896">
    <property type="component" value="Unassembled WGS sequence"/>
</dbReference>
<name>W4QS83_HALA3</name>
<dbReference type="AlphaFoldDB" id="W4QS83"/>
<gene>
    <name evidence="1" type="ORF">JCM9157_2020</name>
</gene>
<reference evidence="1 2" key="1">
    <citation type="journal article" date="2014" name="Genome Announc.">
        <title>Draft Genome Sequences of Three Alkaliphilic Bacillus Strains, Bacillus wakoensis JCM 9140T, Bacillus akibai JCM 9157T, and Bacillus hemicellulosilyticus JCM 9152T.</title>
        <authorList>
            <person name="Yuki M."/>
            <person name="Oshima K."/>
            <person name="Suda W."/>
            <person name="Oshida Y."/>
            <person name="Kitamura K."/>
            <person name="Iida T."/>
            <person name="Hattori M."/>
            <person name="Ohkuma M."/>
        </authorList>
    </citation>
    <scope>NUCLEOTIDE SEQUENCE [LARGE SCALE GENOMIC DNA]</scope>
    <source>
        <strain evidence="1 2">JCM 9157</strain>
    </source>
</reference>
<evidence type="ECO:0000313" key="1">
    <source>
        <dbReference type="EMBL" id="GAE34936.1"/>
    </source>
</evidence>
<keyword evidence="2" id="KW-1185">Reference proteome</keyword>
<evidence type="ECO:0000313" key="2">
    <source>
        <dbReference type="Proteomes" id="UP000018896"/>
    </source>
</evidence>
<dbReference type="EMBL" id="BAUV01000012">
    <property type="protein sequence ID" value="GAE34936.1"/>
    <property type="molecule type" value="Genomic_DNA"/>
</dbReference>
<dbReference type="STRING" id="1236973.JCM9157_2020"/>
<comment type="caution">
    <text evidence="1">The sequence shown here is derived from an EMBL/GenBank/DDBJ whole genome shotgun (WGS) entry which is preliminary data.</text>
</comment>